<dbReference type="Proteomes" id="UP000547209">
    <property type="component" value="Unassembled WGS sequence"/>
</dbReference>
<evidence type="ECO:0000313" key="11">
    <source>
        <dbReference type="EMBL" id="MBB6672690.1"/>
    </source>
</evidence>
<feature type="transmembrane region" description="Helical" evidence="8">
    <location>
        <begin position="14"/>
        <end position="39"/>
    </location>
</feature>
<dbReference type="CDD" id="cd03251">
    <property type="entry name" value="ABCC_MsbA"/>
    <property type="match status" value="1"/>
</dbReference>
<dbReference type="GO" id="GO:0005886">
    <property type="term" value="C:plasma membrane"/>
    <property type="evidence" value="ECO:0007669"/>
    <property type="project" value="UniProtKB-SubCell"/>
</dbReference>
<comment type="subcellular location">
    <subcellularLocation>
        <location evidence="1">Cell membrane</location>
        <topology evidence="1">Multi-pass membrane protein</topology>
    </subcellularLocation>
</comment>
<dbReference type="GO" id="GO:0016887">
    <property type="term" value="F:ATP hydrolysis activity"/>
    <property type="evidence" value="ECO:0007669"/>
    <property type="project" value="InterPro"/>
</dbReference>
<comment type="similarity">
    <text evidence="2">Belongs to the ABC transporter superfamily.</text>
</comment>
<dbReference type="InterPro" id="IPR003439">
    <property type="entry name" value="ABC_transporter-like_ATP-bd"/>
</dbReference>
<organism evidence="11 12">
    <name type="scientific">Cohnella nanjingensis</name>
    <dbReference type="NCBI Taxonomy" id="1387779"/>
    <lineage>
        <taxon>Bacteria</taxon>
        <taxon>Bacillati</taxon>
        <taxon>Bacillota</taxon>
        <taxon>Bacilli</taxon>
        <taxon>Bacillales</taxon>
        <taxon>Paenibacillaceae</taxon>
        <taxon>Cohnella</taxon>
    </lineage>
</organism>
<evidence type="ECO:0000259" key="9">
    <source>
        <dbReference type="PROSITE" id="PS50893"/>
    </source>
</evidence>
<dbReference type="InterPro" id="IPR039421">
    <property type="entry name" value="Type_1_exporter"/>
</dbReference>
<evidence type="ECO:0000256" key="1">
    <source>
        <dbReference type="ARBA" id="ARBA00004651"/>
    </source>
</evidence>
<keyword evidence="3 8" id="KW-0812">Transmembrane</keyword>
<dbReference type="SUPFAM" id="SSF90123">
    <property type="entry name" value="ABC transporter transmembrane region"/>
    <property type="match status" value="1"/>
</dbReference>
<evidence type="ECO:0000256" key="7">
    <source>
        <dbReference type="ARBA" id="ARBA00023136"/>
    </source>
</evidence>
<protein>
    <submittedName>
        <fullName evidence="11">ABC transporter ATP-binding protein</fullName>
    </submittedName>
</protein>
<feature type="domain" description="ABC transporter" evidence="9">
    <location>
        <begin position="342"/>
        <end position="577"/>
    </location>
</feature>
<dbReference type="RefSeq" id="WP_185670545.1">
    <property type="nucleotide sequence ID" value="NZ_JACJVP010000030.1"/>
</dbReference>
<dbReference type="SUPFAM" id="SSF52540">
    <property type="entry name" value="P-loop containing nucleoside triphosphate hydrolases"/>
    <property type="match status" value="1"/>
</dbReference>
<dbReference type="InterPro" id="IPR017871">
    <property type="entry name" value="ABC_transporter-like_CS"/>
</dbReference>
<dbReference type="InterPro" id="IPR027417">
    <property type="entry name" value="P-loop_NTPase"/>
</dbReference>
<evidence type="ECO:0000259" key="10">
    <source>
        <dbReference type="PROSITE" id="PS50929"/>
    </source>
</evidence>
<evidence type="ECO:0000256" key="2">
    <source>
        <dbReference type="ARBA" id="ARBA00005417"/>
    </source>
</evidence>
<evidence type="ECO:0000256" key="3">
    <source>
        <dbReference type="ARBA" id="ARBA00022692"/>
    </source>
</evidence>
<dbReference type="Pfam" id="PF00005">
    <property type="entry name" value="ABC_tran"/>
    <property type="match status" value="1"/>
</dbReference>
<dbReference type="GO" id="GO:0005524">
    <property type="term" value="F:ATP binding"/>
    <property type="evidence" value="ECO:0007669"/>
    <property type="project" value="UniProtKB-KW"/>
</dbReference>
<accession>A0A7X0RUK9</accession>
<feature type="transmembrane region" description="Helical" evidence="8">
    <location>
        <begin position="59"/>
        <end position="78"/>
    </location>
</feature>
<dbReference type="EMBL" id="JACJVP010000030">
    <property type="protein sequence ID" value="MBB6672690.1"/>
    <property type="molecule type" value="Genomic_DNA"/>
</dbReference>
<feature type="transmembrane region" description="Helical" evidence="8">
    <location>
        <begin position="264"/>
        <end position="288"/>
    </location>
</feature>
<comment type="caution">
    <text evidence="11">The sequence shown here is derived from an EMBL/GenBank/DDBJ whole genome shotgun (WGS) entry which is preliminary data.</text>
</comment>
<proteinExistence type="inferred from homology"/>
<dbReference type="PANTHER" id="PTHR43394">
    <property type="entry name" value="ATP-DEPENDENT PERMEASE MDL1, MITOCHONDRIAL"/>
    <property type="match status" value="1"/>
</dbReference>
<dbReference type="AlphaFoldDB" id="A0A7X0RUK9"/>
<dbReference type="InterPro" id="IPR003593">
    <property type="entry name" value="AAA+_ATPase"/>
</dbReference>
<sequence>MSSFRVFLTFVKPYWKLVLVTVVIGMVKFGIPLTMPVLMKYVVDDLLLGQLPTAVKTERLVYVMLGAFALFIIVRAPVEYYRQYFAQLTTSRILYDMRNKLYAHIQKLSLRYYQNHKTGEIISRMINDAEATKSIVETGMMNVWLDLFTLTIAMGFMFYMDADLTLVAIAVLPFYAWSVKRMYKRLKAFAKSRSQALAEMQGFVFERVNGMPVIKSFTLERTEMENFDRRNRNFLQRALALTRWNALTNAIINTLTDLSPLLVLLYGGYQVIQGHLTLGAFMAFFAYLDRLFTPLRRIVNSSTELTQASASLERVVELMHEPYDIVDAPNAKTIESDVQGKIAFERVHFRYDTSARWVLDDLSLRILPGQTVAFVGMSGGGKSSLISLIPRFYDIQEGAILLDDRDIRSLTLHSLRSQIGMVLQDNILFSGSVRDNILFGKPRAAEEEVVRAAQAANAHDFILGLPNGYDTEIGERGVKLSGGQKQRIAIARVFLKNPRILILDEATSALDLESEHLIQESLEKLAKDRTTLIVAHRLSTITHADQIVMIENGRIVEQGTHEALMRRDGAYARLFNVQNLSDGHVRQPT</sequence>
<dbReference type="InterPro" id="IPR011527">
    <property type="entry name" value="ABC1_TM_dom"/>
</dbReference>
<evidence type="ECO:0000256" key="5">
    <source>
        <dbReference type="ARBA" id="ARBA00022840"/>
    </source>
</evidence>
<evidence type="ECO:0000256" key="4">
    <source>
        <dbReference type="ARBA" id="ARBA00022741"/>
    </source>
</evidence>
<feature type="transmembrane region" description="Helical" evidence="8">
    <location>
        <begin position="166"/>
        <end position="183"/>
    </location>
</feature>
<dbReference type="SMART" id="SM00382">
    <property type="entry name" value="AAA"/>
    <property type="match status" value="1"/>
</dbReference>
<dbReference type="FunFam" id="3.40.50.300:FF:000218">
    <property type="entry name" value="Multidrug ABC transporter ATP-binding protein"/>
    <property type="match status" value="1"/>
</dbReference>
<name>A0A7X0RUK9_9BACL</name>
<feature type="domain" description="ABC transmembrane type-1" evidence="10">
    <location>
        <begin position="19"/>
        <end position="307"/>
    </location>
</feature>
<dbReference type="Pfam" id="PF00664">
    <property type="entry name" value="ABC_membrane"/>
    <property type="match status" value="1"/>
</dbReference>
<evidence type="ECO:0000256" key="8">
    <source>
        <dbReference type="SAM" id="Phobius"/>
    </source>
</evidence>
<evidence type="ECO:0000256" key="6">
    <source>
        <dbReference type="ARBA" id="ARBA00022989"/>
    </source>
</evidence>
<dbReference type="PANTHER" id="PTHR43394:SF1">
    <property type="entry name" value="ATP-BINDING CASSETTE SUB-FAMILY B MEMBER 10, MITOCHONDRIAL"/>
    <property type="match status" value="1"/>
</dbReference>
<dbReference type="PROSITE" id="PS50893">
    <property type="entry name" value="ABC_TRANSPORTER_2"/>
    <property type="match status" value="1"/>
</dbReference>
<reference evidence="11 12" key="1">
    <citation type="submission" date="2020-08" db="EMBL/GenBank/DDBJ databases">
        <title>Cohnella phylogeny.</title>
        <authorList>
            <person name="Dunlap C."/>
        </authorList>
    </citation>
    <scope>NUCLEOTIDE SEQUENCE [LARGE SCALE GENOMIC DNA]</scope>
    <source>
        <strain evidence="11 12">DSM 28246</strain>
    </source>
</reference>
<feature type="transmembrane region" description="Helical" evidence="8">
    <location>
        <begin position="143"/>
        <end position="160"/>
    </location>
</feature>
<dbReference type="PROSITE" id="PS00211">
    <property type="entry name" value="ABC_TRANSPORTER_1"/>
    <property type="match status" value="1"/>
</dbReference>
<gene>
    <name evidence="11" type="ORF">H7C19_18570</name>
</gene>
<evidence type="ECO:0000313" key="12">
    <source>
        <dbReference type="Proteomes" id="UP000547209"/>
    </source>
</evidence>
<keyword evidence="12" id="KW-1185">Reference proteome</keyword>
<keyword evidence="5 11" id="KW-0067">ATP-binding</keyword>
<keyword evidence="6 8" id="KW-1133">Transmembrane helix</keyword>
<dbReference type="Gene3D" id="1.20.1560.10">
    <property type="entry name" value="ABC transporter type 1, transmembrane domain"/>
    <property type="match status" value="2"/>
</dbReference>
<dbReference type="InterPro" id="IPR036640">
    <property type="entry name" value="ABC1_TM_sf"/>
</dbReference>
<dbReference type="GO" id="GO:0015421">
    <property type="term" value="F:ABC-type oligopeptide transporter activity"/>
    <property type="evidence" value="ECO:0007669"/>
    <property type="project" value="TreeGrafter"/>
</dbReference>
<dbReference type="Gene3D" id="3.40.50.300">
    <property type="entry name" value="P-loop containing nucleotide triphosphate hydrolases"/>
    <property type="match status" value="1"/>
</dbReference>
<keyword evidence="4" id="KW-0547">Nucleotide-binding</keyword>
<keyword evidence="7 8" id="KW-0472">Membrane</keyword>
<dbReference type="PROSITE" id="PS50929">
    <property type="entry name" value="ABC_TM1F"/>
    <property type="match status" value="1"/>
</dbReference>